<feature type="transmembrane region" description="Helical" evidence="6">
    <location>
        <begin position="153"/>
        <end position="171"/>
    </location>
</feature>
<dbReference type="EMBL" id="ACJN02000003">
    <property type="protein sequence ID" value="EFI33310.1"/>
    <property type="molecule type" value="Genomic_DNA"/>
</dbReference>
<sequence>MSSYLLRFTYTIWWNLLLIALGSVIFAIALKGIMVHHKFIPGGAFGVSLLTYYSTPVISAGVLYFLINIPLFVLGWLYVSRRFFGYSLFAMVVATLAYEGISIDLGIQDQLYAAIAAGAMGGFGCGIVLRSLGSNGGLDVIAIMLNQKFNFGIGKFYFVFNFFLFSISLLILDIDLVIASLILVFIMSYIVEYTLSMFNNRKLVLVISDKNEEIAEDLMHRLKIGTTFLRGRGGYTGQDKNIIMAITNNIMLKRLEQAVFSVDPQAIFIVENTFSVLGTSFSQRKIY</sequence>
<evidence type="ECO:0000256" key="5">
    <source>
        <dbReference type="ARBA" id="ARBA00023136"/>
    </source>
</evidence>
<protein>
    <recommendedName>
        <fullName evidence="7">DUF2179 domain-containing protein</fullName>
    </recommendedName>
</protein>
<dbReference type="AlphaFoldDB" id="D6SRJ4"/>
<feature type="transmembrane region" description="Helical" evidence="6">
    <location>
        <begin position="111"/>
        <end position="132"/>
    </location>
</feature>
<feature type="transmembrane region" description="Helical" evidence="6">
    <location>
        <begin position="177"/>
        <end position="195"/>
    </location>
</feature>
<dbReference type="RefSeq" id="WP_008870668.1">
    <property type="nucleotide sequence ID" value="NZ_ACJN02000003.1"/>
</dbReference>
<evidence type="ECO:0000256" key="4">
    <source>
        <dbReference type="ARBA" id="ARBA00022989"/>
    </source>
</evidence>
<evidence type="ECO:0000256" key="2">
    <source>
        <dbReference type="ARBA" id="ARBA00022475"/>
    </source>
</evidence>
<evidence type="ECO:0000256" key="3">
    <source>
        <dbReference type="ARBA" id="ARBA00022692"/>
    </source>
</evidence>
<gene>
    <name evidence="8" type="ORF">Dthio_PD0637</name>
</gene>
<dbReference type="InterPro" id="IPR051461">
    <property type="entry name" value="UPF0750_membrane"/>
</dbReference>
<evidence type="ECO:0000256" key="1">
    <source>
        <dbReference type="ARBA" id="ARBA00004651"/>
    </source>
</evidence>
<dbReference type="CDD" id="cd16380">
    <property type="entry name" value="YitT_C"/>
    <property type="match status" value="1"/>
</dbReference>
<dbReference type="InterPro" id="IPR003740">
    <property type="entry name" value="YitT"/>
</dbReference>
<organism evidence="8 9">
    <name type="scientific">Desulfonatronospira thiodismutans ASO3-1</name>
    <dbReference type="NCBI Taxonomy" id="555779"/>
    <lineage>
        <taxon>Bacteria</taxon>
        <taxon>Pseudomonadati</taxon>
        <taxon>Thermodesulfobacteriota</taxon>
        <taxon>Desulfovibrionia</taxon>
        <taxon>Desulfovibrionales</taxon>
        <taxon>Desulfonatronovibrionaceae</taxon>
        <taxon>Desulfonatronospira</taxon>
    </lineage>
</organism>
<dbReference type="InterPro" id="IPR015867">
    <property type="entry name" value="N-reg_PII/ATP_PRibTrfase_C"/>
</dbReference>
<keyword evidence="5 6" id="KW-0472">Membrane</keyword>
<dbReference type="PANTHER" id="PTHR33545">
    <property type="entry name" value="UPF0750 MEMBRANE PROTEIN YITT-RELATED"/>
    <property type="match status" value="1"/>
</dbReference>
<dbReference type="Gene3D" id="3.30.70.120">
    <property type="match status" value="1"/>
</dbReference>
<dbReference type="PIRSF" id="PIRSF006483">
    <property type="entry name" value="Membrane_protein_YitT"/>
    <property type="match status" value="1"/>
</dbReference>
<feature type="transmembrane region" description="Helical" evidence="6">
    <location>
        <begin position="12"/>
        <end position="30"/>
    </location>
</feature>
<name>D6SRJ4_9BACT</name>
<keyword evidence="2" id="KW-1003">Cell membrane</keyword>
<keyword evidence="9" id="KW-1185">Reference proteome</keyword>
<dbReference type="Proteomes" id="UP000005496">
    <property type="component" value="Unassembled WGS sequence"/>
</dbReference>
<comment type="subcellular location">
    <subcellularLocation>
        <location evidence="1">Cell membrane</location>
        <topology evidence="1">Multi-pass membrane protein</topology>
    </subcellularLocation>
</comment>
<feature type="transmembrane region" description="Helical" evidence="6">
    <location>
        <begin position="86"/>
        <end position="105"/>
    </location>
</feature>
<evidence type="ECO:0000313" key="8">
    <source>
        <dbReference type="EMBL" id="EFI33310.1"/>
    </source>
</evidence>
<keyword evidence="3 6" id="KW-0812">Transmembrane</keyword>
<dbReference type="Pfam" id="PF10035">
    <property type="entry name" value="DUF2179"/>
    <property type="match status" value="1"/>
</dbReference>
<dbReference type="GO" id="GO:0005886">
    <property type="term" value="C:plasma membrane"/>
    <property type="evidence" value="ECO:0007669"/>
    <property type="project" value="UniProtKB-SubCell"/>
</dbReference>
<proteinExistence type="predicted"/>
<dbReference type="PANTHER" id="PTHR33545:SF5">
    <property type="entry name" value="UPF0750 MEMBRANE PROTEIN YITT"/>
    <property type="match status" value="1"/>
</dbReference>
<evidence type="ECO:0000256" key="6">
    <source>
        <dbReference type="SAM" id="Phobius"/>
    </source>
</evidence>
<dbReference type="eggNOG" id="COG1284">
    <property type="taxonomic scope" value="Bacteria"/>
</dbReference>
<feature type="domain" description="DUF2179" evidence="7">
    <location>
        <begin position="225"/>
        <end position="278"/>
    </location>
</feature>
<evidence type="ECO:0000259" key="7">
    <source>
        <dbReference type="Pfam" id="PF10035"/>
    </source>
</evidence>
<feature type="transmembrane region" description="Helical" evidence="6">
    <location>
        <begin position="61"/>
        <end position="79"/>
    </location>
</feature>
<dbReference type="InterPro" id="IPR019264">
    <property type="entry name" value="DUF2179"/>
</dbReference>
<comment type="caution">
    <text evidence="8">The sequence shown here is derived from an EMBL/GenBank/DDBJ whole genome shotgun (WGS) entry which is preliminary data.</text>
</comment>
<keyword evidence="4 6" id="KW-1133">Transmembrane helix</keyword>
<reference evidence="8" key="1">
    <citation type="submission" date="2010-05" db="EMBL/GenBank/DDBJ databases">
        <title>The draft genome of Desulfonatronospira thiodismutans ASO3-1.</title>
        <authorList>
            <consortium name="US DOE Joint Genome Institute (JGI-PGF)"/>
            <person name="Lucas S."/>
            <person name="Copeland A."/>
            <person name="Lapidus A."/>
            <person name="Cheng J.-F."/>
            <person name="Bruce D."/>
            <person name="Goodwin L."/>
            <person name="Pitluck S."/>
            <person name="Chertkov O."/>
            <person name="Brettin T."/>
            <person name="Detter J.C."/>
            <person name="Han C."/>
            <person name="Land M.L."/>
            <person name="Hauser L."/>
            <person name="Kyrpides N."/>
            <person name="Mikhailova N."/>
            <person name="Muyzer G."/>
            <person name="Woyke T."/>
        </authorList>
    </citation>
    <scope>NUCLEOTIDE SEQUENCE [LARGE SCALE GENOMIC DNA]</scope>
    <source>
        <strain evidence="8">ASO3-1</strain>
    </source>
</reference>
<evidence type="ECO:0000313" key="9">
    <source>
        <dbReference type="Proteomes" id="UP000005496"/>
    </source>
</evidence>
<dbReference type="OrthoDB" id="5401948at2"/>
<accession>D6SRJ4</accession>
<dbReference type="Pfam" id="PF02588">
    <property type="entry name" value="YitT_membrane"/>
    <property type="match status" value="1"/>
</dbReference>